<evidence type="ECO:0000256" key="4">
    <source>
        <dbReference type="ARBA" id="ARBA00022679"/>
    </source>
</evidence>
<dbReference type="Proteomes" id="UP000183371">
    <property type="component" value="Unassembled WGS sequence"/>
</dbReference>
<sequence length="354" mass="38874">MKKLINRVEDVVAEQLAGMRAARPELKFSEEPRYIWREDNEDKISLISGGGSGHEPLHAGYIGKGMLTAACPGEVFTSPTPDQMYECGKEVNNGKGVLFFIKNYTGDVLNFESAVELLHFDDIPVGSITIDDDVAVKDSLYTAGRRGVGATVLIEKIVGAAAEAGYDLAQCEELTLRLNNRARSFGVALSACTVPANGKPSFELADNEIEFGVGIHGEPGIERRSYSDLNTLVEQMCDEIINTPAYTRTVRTWDREVGEWKEQDITTEEFKQGDQFIVMVNGLGGTTQGELYGVYGKMAECFDKAGYKLARNLVGNYCTALDMEGFSITLLKADEETLKLWDVPVNAPALRWGV</sequence>
<gene>
    <name evidence="8" type="ORF">SAMN05444141_11069</name>
</gene>
<dbReference type="InterPro" id="IPR050861">
    <property type="entry name" value="Dihydroxyacetone_Kinase"/>
</dbReference>
<feature type="domain" description="DhaK" evidence="7">
    <location>
        <begin position="7"/>
        <end position="352"/>
    </location>
</feature>
<dbReference type="FunFam" id="3.40.50.10440:FF:000001">
    <property type="entry name" value="Dihydroxyacetone kinase, DhaK subunit"/>
    <property type="match status" value="1"/>
</dbReference>
<evidence type="ECO:0000313" key="8">
    <source>
        <dbReference type="EMBL" id="SFU14803.1"/>
    </source>
</evidence>
<dbReference type="AlphaFoldDB" id="A0A1I7DT13"/>
<evidence type="ECO:0000256" key="6">
    <source>
        <dbReference type="ARBA" id="ARBA00022798"/>
    </source>
</evidence>
<evidence type="ECO:0000256" key="1">
    <source>
        <dbReference type="ARBA" id="ARBA00001113"/>
    </source>
</evidence>
<evidence type="ECO:0000259" key="7">
    <source>
        <dbReference type="PROSITE" id="PS51481"/>
    </source>
</evidence>
<dbReference type="PANTHER" id="PTHR28629:SF4">
    <property type="entry name" value="TRIOKINASE_FMN CYCLASE"/>
    <property type="match status" value="1"/>
</dbReference>
<comment type="catalytic activity">
    <reaction evidence="1">
        <text>dihydroxyacetone + phosphoenolpyruvate = dihydroxyacetone phosphate + pyruvate</text>
        <dbReference type="Rhea" id="RHEA:18381"/>
        <dbReference type="ChEBI" id="CHEBI:15361"/>
        <dbReference type="ChEBI" id="CHEBI:16016"/>
        <dbReference type="ChEBI" id="CHEBI:57642"/>
        <dbReference type="ChEBI" id="CHEBI:58702"/>
        <dbReference type="EC" id="2.7.1.121"/>
    </reaction>
</comment>
<dbReference type="EMBL" id="FPBD01000010">
    <property type="protein sequence ID" value="SFU14803.1"/>
    <property type="molecule type" value="Genomic_DNA"/>
</dbReference>
<dbReference type="GO" id="GO:0005829">
    <property type="term" value="C:cytosol"/>
    <property type="evidence" value="ECO:0007669"/>
    <property type="project" value="TreeGrafter"/>
</dbReference>
<keyword evidence="6" id="KW-0319">Glycerol metabolism</keyword>
<dbReference type="EC" id="2.7.1.121" evidence="3"/>
<keyword evidence="9" id="KW-1185">Reference proteome</keyword>
<dbReference type="InterPro" id="IPR012736">
    <property type="entry name" value="DhaK_1"/>
</dbReference>
<dbReference type="Gene3D" id="3.40.50.10440">
    <property type="entry name" value="Dihydroxyacetone kinase, domain 1"/>
    <property type="match status" value="1"/>
</dbReference>
<evidence type="ECO:0000256" key="2">
    <source>
        <dbReference type="ARBA" id="ARBA00004745"/>
    </source>
</evidence>
<dbReference type="Pfam" id="PF02733">
    <property type="entry name" value="Dak1"/>
    <property type="match status" value="1"/>
</dbReference>
<dbReference type="GO" id="GO:0047324">
    <property type="term" value="F:phosphoenolpyruvate-glycerone phosphotransferase activity"/>
    <property type="evidence" value="ECO:0007669"/>
    <property type="project" value="UniProtKB-EC"/>
</dbReference>
<dbReference type="PROSITE" id="PS51481">
    <property type="entry name" value="DHAK"/>
    <property type="match status" value="1"/>
</dbReference>
<keyword evidence="5 8" id="KW-0418">Kinase</keyword>
<dbReference type="Gene3D" id="3.30.1180.20">
    <property type="entry name" value="Dihydroxyacetone kinase, domain 2"/>
    <property type="match status" value="1"/>
</dbReference>
<dbReference type="SUPFAM" id="SSF82549">
    <property type="entry name" value="DAK1/DegV-like"/>
    <property type="match status" value="1"/>
</dbReference>
<evidence type="ECO:0000256" key="5">
    <source>
        <dbReference type="ARBA" id="ARBA00022777"/>
    </source>
</evidence>
<dbReference type="NCBIfam" id="TIGR02363">
    <property type="entry name" value="dhaK1"/>
    <property type="match status" value="1"/>
</dbReference>
<name>A0A1I7DT13_9HYPH</name>
<reference evidence="9" key="1">
    <citation type="submission" date="2016-10" db="EMBL/GenBank/DDBJ databases">
        <authorList>
            <person name="Varghese N."/>
            <person name="Submissions S."/>
        </authorList>
    </citation>
    <scope>NUCLEOTIDE SEQUENCE [LARGE SCALE GENOMIC DNA]</scope>
    <source>
        <strain evidence="9">DSM 17465</strain>
    </source>
</reference>
<dbReference type="GO" id="GO:0004371">
    <property type="term" value="F:glycerone kinase activity"/>
    <property type="evidence" value="ECO:0007669"/>
    <property type="project" value="InterPro"/>
</dbReference>
<keyword evidence="4" id="KW-0808">Transferase</keyword>
<protein>
    <recommendedName>
        <fullName evidence="3">phosphoenolpyruvate--glycerone phosphotransferase</fullName>
        <ecNumber evidence="3">2.7.1.121</ecNumber>
    </recommendedName>
</protein>
<dbReference type="InterPro" id="IPR004006">
    <property type="entry name" value="DhaK_dom"/>
</dbReference>
<evidence type="ECO:0000313" key="9">
    <source>
        <dbReference type="Proteomes" id="UP000183371"/>
    </source>
</evidence>
<comment type="pathway">
    <text evidence="2">Polyol metabolism; glycerol degradation.</text>
</comment>
<proteinExistence type="predicted"/>
<dbReference type="PANTHER" id="PTHR28629">
    <property type="entry name" value="TRIOKINASE/FMN CYCLASE"/>
    <property type="match status" value="1"/>
</dbReference>
<dbReference type="GO" id="GO:0019563">
    <property type="term" value="P:glycerol catabolic process"/>
    <property type="evidence" value="ECO:0007669"/>
    <property type="project" value="TreeGrafter"/>
</dbReference>
<accession>A0A1I7DT13</accession>
<dbReference type="FunFam" id="3.30.1180.20:FF:000002">
    <property type="entry name" value="Dihydroxyacetone kinase subunit DhaK"/>
    <property type="match status" value="1"/>
</dbReference>
<organism evidence="8 9">
    <name type="scientific">Pseudovibrio denitrificans</name>
    <dbReference type="NCBI Taxonomy" id="258256"/>
    <lineage>
        <taxon>Bacteria</taxon>
        <taxon>Pseudomonadati</taxon>
        <taxon>Pseudomonadota</taxon>
        <taxon>Alphaproteobacteria</taxon>
        <taxon>Hyphomicrobiales</taxon>
        <taxon>Stappiaceae</taxon>
        <taxon>Pseudovibrio</taxon>
    </lineage>
</organism>
<evidence type="ECO:0000256" key="3">
    <source>
        <dbReference type="ARBA" id="ARBA00012095"/>
    </source>
</evidence>
<dbReference type="RefSeq" id="WP_083417450.1">
    <property type="nucleotide sequence ID" value="NZ_FPBD01000010.1"/>
</dbReference>